<organism evidence="1 2">
    <name type="scientific">Clostridium amylolyticum</name>
    <dbReference type="NCBI Taxonomy" id="1121298"/>
    <lineage>
        <taxon>Bacteria</taxon>
        <taxon>Bacillati</taxon>
        <taxon>Bacillota</taxon>
        <taxon>Clostridia</taxon>
        <taxon>Eubacteriales</taxon>
        <taxon>Clostridiaceae</taxon>
        <taxon>Clostridium</taxon>
    </lineage>
</organism>
<dbReference type="Proteomes" id="UP000184080">
    <property type="component" value="Unassembled WGS sequence"/>
</dbReference>
<evidence type="ECO:0000313" key="1">
    <source>
        <dbReference type="EMBL" id="SHJ64948.1"/>
    </source>
</evidence>
<dbReference type="STRING" id="1121298.SAMN05444401_3570"/>
<keyword evidence="2" id="KW-1185">Reference proteome</keyword>
<dbReference type="AlphaFoldDB" id="A0A1M6L192"/>
<name>A0A1M6L192_9CLOT</name>
<reference evidence="1 2" key="1">
    <citation type="submission" date="2016-11" db="EMBL/GenBank/DDBJ databases">
        <authorList>
            <person name="Jaros S."/>
            <person name="Januszkiewicz K."/>
            <person name="Wedrychowicz H."/>
        </authorList>
    </citation>
    <scope>NUCLEOTIDE SEQUENCE [LARGE SCALE GENOMIC DNA]</scope>
    <source>
        <strain evidence="1 2">DSM 21864</strain>
    </source>
</reference>
<protein>
    <submittedName>
        <fullName evidence="1">Uncharacterized protein</fullName>
    </submittedName>
</protein>
<proteinExistence type="predicted"/>
<sequence length="51" mass="6244">MSNKEEFMKYAEKRIREKKETKKKGKRGFELHCREHDKGKEEDQGMEIEGW</sequence>
<evidence type="ECO:0000313" key="2">
    <source>
        <dbReference type="Proteomes" id="UP000184080"/>
    </source>
</evidence>
<dbReference type="RefSeq" id="WP_178140739.1">
    <property type="nucleotide sequence ID" value="NZ_FQZO01000006.1"/>
</dbReference>
<accession>A0A1M6L192</accession>
<dbReference type="EMBL" id="FQZO01000006">
    <property type="protein sequence ID" value="SHJ64948.1"/>
    <property type="molecule type" value="Genomic_DNA"/>
</dbReference>
<gene>
    <name evidence="1" type="ORF">SAMN05444401_3570</name>
</gene>